<dbReference type="SUPFAM" id="SSF54427">
    <property type="entry name" value="NTF2-like"/>
    <property type="match status" value="1"/>
</dbReference>
<accession>A0A0K1EFM0</accession>
<dbReference type="KEGG" id="ccro:CMC5_036390"/>
<dbReference type="Gene3D" id="3.10.450.50">
    <property type="match status" value="1"/>
</dbReference>
<organism evidence="2 3">
    <name type="scientific">Chondromyces crocatus</name>
    <dbReference type="NCBI Taxonomy" id="52"/>
    <lineage>
        <taxon>Bacteria</taxon>
        <taxon>Pseudomonadati</taxon>
        <taxon>Myxococcota</taxon>
        <taxon>Polyangia</taxon>
        <taxon>Polyangiales</taxon>
        <taxon>Polyangiaceae</taxon>
        <taxon>Chondromyces</taxon>
    </lineage>
</organism>
<sequence length="132" mass="15083">MTKISSEQARDEIALRFQEWSRAVGEAKDYEFLSELLSDDWVYTDFTGTSRGKRDYIAFVDGMASYEQSMQRLDARLVRDDLVIASGVYRARAALKSGLEADNTIAFSSVWERDGHVWRCLLTHTTRVIPPP</sequence>
<dbReference type="STRING" id="52.CMC5_036390"/>
<dbReference type="EMBL" id="CP012159">
    <property type="protein sequence ID" value="AKT39492.1"/>
    <property type="molecule type" value="Genomic_DNA"/>
</dbReference>
<dbReference type="AlphaFoldDB" id="A0A0K1EFM0"/>
<proteinExistence type="predicted"/>
<protein>
    <recommendedName>
        <fullName evidence="1">DUF4440 domain-containing protein</fullName>
    </recommendedName>
</protein>
<feature type="domain" description="DUF4440" evidence="1">
    <location>
        <begin position="17"/>
        <end position="120"/>
    </location>
</feature>
<dbReference type="InterPro" id="IPR032710">
    <property type="entry name" value="NTF2-like_dom_sf"/>
</dbReference>
<evidence type="ECO:0000259" key="1">
    <source>
        <dbReference type="Pfam" id="PF14534"/>
    </source>
</evidence>
<evidence type="ECO:0000313" key="2">
    <source>
        <dbReference type="EMBL" id="AKT39492.1"/>
    </source>
</evidence>
<name>A0A0K1EFM0_CHOCO</name>
<gene>
    <name evidence="2" type="ORF">CMC5_036390</name>
</gene>
<dbReference type="Proteomes" id="UP000067626">
    <property type="component" value="Chromosome"/>
</dbReference>
<dbReference type="RefSeq" id="WP_169796575.1">
    <property type="nucleotide sequence ID" value="NZ_CP012159.1"/>
</dbReference>
<evidence type="ECO:0000313" key="3">
    <source>
        <dbReference type="Proteomes" id="UP000067626"/>
    </source>
</evidence>
<keyword evidence="3" id="KW-1185">Reference proteome</keyword>
<reference evidence="2 3" key="1">
    <citation type="submission" date="2015-07" db="EMBL/GenBank/DDBJ databases">
        <title>Genome analysis of myxobacterium Chondromyces crocatus Cm c5 reveals a high potential for natural compound synthesis and the genetic basis for the loss of fruiting body formation.</title>
        <authorList>
            <person name="Zaburannyi N."/>
            <person name="Bunk B."/>
            <person name="Maier J."/>
            <person name="Overmann J."/>
            <person name="Mueller R."/>
        </authorList>
    </citation>
    <scope>NUCLEOTIDE SEQUENCE [LARGE SCALE GENOMIC DNA]</scope>
    <source>
        <strain evidence="2 3">Cm c5</strain>
    </source>
</reference>
<dbReference type="Pfam" id="PF14534">
    <property type="entry name" value="DUF4440"/>
    <property type="match status" value="1"/>
</dbReference>
<dbReference type="InterPro" id="IPR027843">
    <property type="entry name" value="DUF4440"/>
</dbReference>